<accession>A0A372FSC2</accession>
<keyword evidence="3" id="KW-1185">Reference proteome</keyword>
<dbReference type="Pfam" id="PF04851">
    <property type="entry name" value="ResIII"/>
    <property type="match status" value="1"/>
</dbReference>
<dbReference type="InterPro" id="IPR027417">
    <property type="entry name" value="P-loop_NTPase"/>
</dbReference>
<feature type="domain" description="Helicase ATP-binding" evidence="1">
    <location>
        <begin position="61"/>
        <end position="229"/>
    </location>
</feature>
<comment type="caution">
    <text evidence="2">The sequence shown here is derived from an EMBL/GenBank/DDBJ whole genome shotgun (WGS) entry which is preliminary data.</text>
</comment>
<dbReference type="Gene3D" id="3.40.50.300">
    <property type="entry name" value="P-loop containing nucleotide triphosphate hydrolases"/>
    <property type="match status" value="1"/>
</dbReference>
<dbReference type="SMART" id="SM00487">
    <property type="entry name" value="DEXDc"/>
    <property type="match status" value="1"/>
</dbReference>
<dbReference type="PANTHER" id="PTHR47396:SF1">
    <property type="entry name" value="ATP-DEPENDENT HELICASE IRC3-RELATED"/>
    <property type="match status" value="1"/>
</dbReference>
<evidence type="ECO:0000259" key="1">
    <source>
        <dbReference type="PROSITE" id="PS51192"/>
    </source>
</evidence>
<dbReference type="SUPFAM" id="SSF52540">
    <property type="entry name" value="P-loop containing nucleoside triphosphate hydrolases"/>
    <property type="match status" value="1"/>
</dbReference>
<dbReference type="InterPro" id="IPR050742">
    <property type="entry name" value="Helicase_Restrict-Modif_Enz"/>
</dbReference>
<dbReference type="GO" id="GO:0003677">
    <property type="term" value="F:DNA binding"/>
    <property type="evidence" value="ECO:0007669"/>
    <property type="project" value="InterPro"/>
</dbReference>
<dbReference type="Proteomes" id="UP000262621">
    <property type="component" value="Unassembled WGS sequence"/>
</dbReference>
<dbReference type="InterPro" id="IPR006935">
    <property type="entry name" value="Helicase/UvrB_N"/>
</dbReference>
<dbReference type="PANTHER" id="PTHR47396">
    <property type="entry name" value="TYPE I RESTRICTION ENZYME ECOKI R PROTEIN"/>
    <property type="match status" value="1"/>
</dbReference>
<organism evidence="2 3">
    <name type="scientific">Micromonospora craniellae</name>
    <dbReference type="NCBI Taxonomy" id="2294034"/>
    <lineage>
        <taxon>Bacteria</taxon>
        <taxon>Bacillati</taxon>
        <taxon>Actinomycetota</taxon>
        <taxon>Actinomycetes</taxon>
        <taxon>Micromonosporales</taxon>
        <taxon>Micromonosporaceae</taxon>
        <taxon>Micromonospora</taxon>
    </lineage>
</organism>
<dbReference type="AlphaFoldDB" id="A0A372FSC2"/>
<sequence>MTVSGDRAYAGSSIARPVAAPRRQGIDRVAPEEGGEVSTSWSVERLPTLRDYQREAVEAIVRGQAAGGRGQFRAACGSGKSLVAVHAAARLCPAGLVVVACPSLPLLAQTLAVWAAAGMGAQVLAVCSDDTVADVAVRVADLQCPVTTRQDEVADWVRRTPGSRMRLILVTHLSVAVVGKGLHEADMVADLLVIDEAHHTAGWSGKHVALVHRDEHLPATRRLYMTATPRVLGTRRPLPVTLM</sequence>
<dbReference type="GO" id="GO:0016787">
    <property type="term" value="F:hydrolase activity"/>
    <property type="evidence" value="ECO:0007669"/>
    <property type="project" value="InterPro"/>
</dbReference>
<gene>
    <name evidence="2" type="ORF">D0Q02_26675</name>
</gene>
<dbReference type="PROSITE" id="PS51192">
    <property type="entry name" value="HELICASE_ATP_BIND_1"/>
    <property type="match status" value="1"/>
</dbReference>
<evidence type="ECO:0000313" key="2">
    <source>
        <dbReference type="EMBL" id="RFS43608.1"/>
    </source>
</evidence>
<dbReference type="GO" id="GO:0005829">
    <property type="term" value="C:cytosol"/>
    <property type="evidence" value="ECO:0007669"/>
    <property type="project" value="TreeGrafter"/>
</dbReference>
<proteinExistence type="predicted"/>
<dbReference type="InterPro" id="IPR014001">
    <property type="entry name" value="Helicase_ATP-bd"/>
</dbReference>
<dbReference type="GO" id="GO:0005524">
    <property type="term" value="F:ATP binding"/>
    <property type="evidence" value="ECO:0007669"/>
    <property type="project" value="InterPro"/>
</dbReference>
<reference evidence="2 3" key="1">
    <citation type="submission" date="2018-08" db="EMBL/GenBank/DDBJ databases">
        <title>Verrucosispora craniellae sp. nov., isolated from a marine sponge in the South China Sea.</title>
        <authorList>
            <person name="Li L."/>
            <person name="Lin H.W."/>
        </authorList>
    </citation>
    <scope>NUCLEOTIDE SEQUENCE [LARGE SCALE GENOMIC DNA]</scope>
    <source>
        <strain evidence="2 3">LHW63014</strain>
    </source>
</reference>
<name>A0A372FSC2_9ACTN</name>
<evidence type="ECO:0000313" key="3">
    <source>
        <dbReference type="Proteomes" id="UP000262621"/>
    </source>
</evidence>
<protein>
    <recommendedName>
        <fullName evidence="1">Helicase ATP-binding domain-containing protein</fullName>
    </recommendedName>
</protein>
<dbReference type="EMBL" id="QVFU01000051">
    <property type="protein sequence ID" value="RFS43608.1"/>
    <property type="molecule type" value="Genomic_DNA"/>
</dbReference>